<dbReference type="GO" id="GO:0016301">
    <property type="term" value="F:kinase activity"/>
    <property type="evidence" value="ECO:0007669"/>
    <property type="project" value="UniProtKB-KW"/>
</dbReference>
<keyword evidence="3" id="KW-0808">Transferase</keyword>
<accession>A0A378J463</accession>
<keyword evidence="4" id="KW-1185">Reference proteome</keyword>
<reference evidence="3 4" key="1">
    <citation type="submission" date="2018-06" db="EMBL/GenBank/DDBJ databases">
        <authorList>
            <consortium name="Pathogen Informatics"/>
            <person name="Doyle S."/>
        </authorList>
    </citation>
    <scope>NUCLEOTIDE SEQUENCE [LARGE SCALE GENOMIC DNA]</scope>
    <source>
        <strain evidence="3 4">NCTC13292</strain>
    </source>
</reference>
<feature type="domain" description="Response regulatory" evidence="2">
    <location>
        <begin position="19"/>
        <end position="143"/>
    </location>
</feature>
<dbReference type="AlphaFoldDB" id="A0A378J463"/>
<evidence type="ECO:0000313" key="4">
    <source>
        <dbReference type="Proteomes" id="UP000254677"/>
    </source>
</evidence>
<protein>
    <submittedName>
        <fullName evidence="3">Sensory box histidine kinase/response regulator</fullName>
    </submittedName>
</protein>
<dbReference type="SMART" id="SM00448">
    <property type="entry name" value="REC"/>
    <property type="match status" value="1"/>
</dbReference>
<dbReference type="RefSeq" id="WP_115221341.1">
    <property type="nucleotide sequence ID" value="NZ_CAXYJE010000003.1"/>
</dbReference>
<feature type="modified residue" description="4-aspartylphosphate" evidence="1">
    <location>
        <position position="68"/>
    </location>
</feature>
<dbReference type="Pfam" id="PF00072">
    <property type="entry name" value="Response_reg"/>
    <property type="match status" value="1"/>
</dbReference>
<dbReference type="OrthoDB" id="5634458at2"/>
<dbReference type="PANTHER" id="PTHR43228:SF1">
    <property type="entry name" value="TWO-COMPONENT RESPONSE REGULATOR ARR22"/>
    <property type="match status" value="1"/>
</dbReference>
<dbReference type="SUPFAM" id="SSF52172">
    <property type="entry name" value="CheY-like"/>
    <property type="match status" value="1"/>
</dbReference>
<evidence type="ECO:0000313" key="3">
    <source>
        <dbReference type="EMBL" id="STX42553.1"/>
    </source>
</evidence>
<dbReference type="InterPro" id="IPR011006">
    <property type="entry name" value="CheY-like_superfamily"/>
</dbReference>
<gene>
    <name evidence="3" type="ORF">NCTC13292_01640</name>
</gene>
<dbReference type="Proteomes" id="UP000254677">
    <property type="component" value="Unassembled WGS sequence"/>
</dbReference>
<keyword evidence="1" id="KW-0597">Phosphoprotein</keyword>
<dbReference type="PROSITE" id="PS50110">
    <property type="entry name" value="RESPONSE_REGULATORY"/>
    <property type="match status" value="1"/>
</dbReference>
<sequence length="143" mass="15792">MPGKASILEIPKNKISCTTLLLVEDNSIALQMIGGYTEKPGCHYTSAADGEDALEIAKSKDFDLIITDIGLPGLSVNELTRQIRAQLLPDQFVISSANKANKQVLAVDTLDTEKNYLISILYSRLKRSFKLSSCKYDLKKLEI</sequence>
<dbReference type="InterPro" id="IPR052048">
    <property type="entry name" value="ST_Response_Regulator"/>
</dbReference>
<proteinExistence type="predicted"/>
<dbReference type="Gene3D" id="3.40.50.2300">
    <property type="match status" value="1"/>
</dbReference>
<dbReference type="EMBL" id="UGOA01000001">
    <property type="protein sequence ID" value="STX42553.1"/>
    <property type="molecule type" value="Genomic_DNA"/>
</dbReference>
<evidence type="ECO:0000259" key="2">
    <source>
        <dbReference type="PROSITE" id="PS50110"/>
    </source>
</evidence>
<dbReference type="PANTHER" id="PTHR43228">
    <property type="entry name" value="TWO-COMPONENT RESPONSE REGULATOR"/>
    <property type="match status" value="1"/>
</dbReference>
<evidence type="ECO:0000256" key="1">
    <source>
        <dbReference type="PROSITE-ProRule" id="PRU00169"/>
    </source>
</evidence>
<name>A0A378J463_9GAMM</name>
<keyword evidence="3" id="KW-0418">Kinase</keyword>
<organism evidence="3 4">
    <name type="scientific">Legionella donaldsonii</name>
    <dbReference type="NCBI Taxonomy" id="45060"/>
    <lineage>
        <taxon>Bacteria</taxon>
        <taxon>Pseudomonadati</taxon>
        <taxon>Pseudomonadota</taxon>
        <taxon>Gammaproteobacteria</taxon>
        <taxon>Legionellales</taxon>
        <taxon>Legionellaceae</taxon>
        <taxon>Legionella</taxon>
    </lineage>
</organism>
<dbReference type="InterPro" id="IPR001789">
    <property type="entry name" value="Sig_transdc_resp-reg_receiver"/>
</dbReference>
<dbReference type="GO" id="GO:0000160">
    <property type="term" value="P:phosphorelay signal transduction system"/>
    <property type="evidence" value="ECO:0007669"/>
    <property type="project" value="InterPro"/>
</dbReference>